<dbReference type="CDD" id="cd02440">
    <property type="entry name" value="AdoMet_MTases"/>
    <property type="match status" value="1"/>
</dbReference>
<dbReference type="InterPro" id="IPR051052">
    <property type="entry name" value="Diverse_substrate_MTase"/>
</dbReference>
<accession>A0A9X2A6N2</accession>
<dbReference type="AlphaFoldDB" id="A0A9X2A6N2"/>
<evidence type="ECO:0000256" key="3">
    <source>
        <dbReference type="ARBA" id="ARBA00022679"/>
    </source>
</evidence>
<comment type="similarity">
    <text evidence="1">Belongs to the methyltransferase superfamily.</text>
</comment>
<dbReference type="Proteomes" id="UP001139344">
    <property type="component" value="Unassembled WGS sequence"/>
</dbReference>
<dbReference type="Pfam" id="PF08241">
    <property type="entry name" value="Methyltransf_11"/>
    <property type="match status" value="1"/>
</dbReference>
<keyword evidence="3" id="KW-0808">Transferase</keyword>
<keyword evidence="2 5" id="KW-0489">Methyltransferase</keyword>
<feature type="domain" description="Methyltransferase type 11" evidence="4">
    <location>
        <begin position="39"/>
        <end position="127"/>
    </location>
</feature>
<evidence type="ECO:0000259" key="4">
    <source>
        <dbReference type="Pfam" id="PF08241"/>
    </source>
</evidence>
<sequence>MKDNFSSRSEAYSRYRPKYPPEVYEFLKAQLNGHEKAWDCGTGSGQVAGEISSYFNKVEGTDISSNQIKNAVKRENIHYSVQPAEKTDFPDNYFDLIITAQAIHWFNFNEFYSEVKRCLKPDGLFAILGYGLFSSNPETNKIIGHFYDNIIGPFWDSERKYLEDNYRSIPFPFSEIETPEFDQKYNWKIGQLLGYLRTWSAVKHFEKVNHDDPLQFIDKDLRKAFGNINEVTFPILFRLGKLT</sequence>
<evidence type="ECO:0000313" key="6">
    <source>
        <dbReference type="Proteomes" id="UP001139344"/>
    </source>
</evidence>
<dbReference type="InterPro" id="IPR029063">
    <property type="entry name" value="SAM-dependent_MTases_sf"/>
</dbReference>
<dbReference type="InterPro" id="IPR013216">
    <property type="entry name" value="Methyltransf_11"/>
</dbReference>
<evidence type="ECO:0000313" key="5">
    <source>
        <dbReference type="EMBL" id="MCG9972494.1"/>
    </source>
</evidence>
<evidence type="ECO:0000256" key="2">
    <source>
        <dbReference type="ARBA" id="ARBA00022603"/>
    </source>
</evidence>
<organism evidence="5 6">
    <name type="scientific">Christiangramia crocea</name>
    <dbReference type="NCBI Taxonomy" id="2904124"/>
    <lineage>
        <taxon>Bacteria</taxon>
        <taxon>Pseudomonadati</taxon>
        <taxon>Bacteroidota</taxon>
        <taxon>Flavobacteriia</taxon>
        <taxon>Flavobacteriales</taxon>
        <taxon>Flavobacteriaceae</taxon>
        <taxon>Christiangramia</taxon>
    </lineage>
</organism>
<keyword evidence="6" id="KW-1185">Reference proteome</keyword>
<dbReference type="PANTHER" id="PTHR44942">
    <property type="entry name" value="METHYLTRANSF_11 DOMAIN-CONTAINING PROTEIN"/>
    <property type="match status" value="1"/>
</dbReference>
<dbReference type="SUPFAM" id="SSF53335">
    <property type="entry name" value="S-adenosyl-L-methionine-dependent methyltransferases"/>
    <property type="match status" value="1"/>
</dbReference>
<protein>
    <submittedName>
        <fullName evidence="5">Class I SAM-dependent methyltransferase</fullName>
    </submittedName>
</protein>
<proteinExistence type="inferred from homology"/>
<comment type="caution">
    <text evidence="5">The sequence shown here is derived from an EMBL/GenBank/DDBJ whole genome shotgun (WGS) entry which is preliminary data.</text>
</comment>
<dbReference type="RefSeq" id="WP_240099799.1">
    <property type="nucleotide sequence ID" value="NZ_JAJSON010000025.1"/>
</dbReference>
<dbReference type="GO" id="GO:0032259">
    <property type="term" value="P:methylation"/>
    <property type="evidence" value="ECO:0007669"/>
    <property type="project" value="UniProtKB-KW"/>
</dbReference>
<name>A0A9X2A6N2_9FLAO</name>
<reference evidence="5" key="1">
    <citation type="submission" date="2021-12" db="EMBL/GenBank/DDBJ databases">
        <title>Description of Gramella crocea sp. nov., a new bacterium isolated from activated sludge.</title>
        <authorList>
            <person name="Zhang X."/>
        </authorList>
    </citation>
    <scope>NUCLEOTIDE SEQUENCE</scope>
    <source>
        <strain evidence="5">YB25</strain>
    </source>
</reference>
<gene>
    <name evidence="5" type="ORF">LU635_12660</name>
</gene>
<dbReference type="EMBL" id="JAJSON010000025">
    <property type="protein sequence ID" value="MCG9972494.1"/>
    <property type="molecule type" value="Genomic_DNA"/>
</dbReference>
<dbReference type="Gene3D" id="3.40.50.150">
    <property type="entry name" value="Vaccinia Virus protein VP39"/>
    <property type="match status" value="1"/>
</dbReference>
<dbReference type="PANTHER" id="PTHR44942:SF4">
    <property type="entry name" value="METHYLTRANSFERASE TYPE 11 DOMAIN-CONTAINING PROTEIN"/>
    <property type="match status" value="1"/>
</dbReference>
<dbReference type="GO" id="GO:0008757">
    <property type="term" value="F:S-adenosylmethionine-dependent methyltransferase activity"/>
    <property type="evidence" value="ECO:0007669"/>
    <property type="project" value="InterPro"/>
</dbReference>
<evidence type="ECO:0000256" key="1">
    <source>
        <dbReference type="ARBA" id="ARBA00008361"/>
    </source>
</evidence>